<protein>
    <submittedName>
        <fullName evidence="1">Flagellar basal body rod protein FlgG</fullName>
    </submittedName>
</protein>
<dbReference type="OrthoDB" id="2883294at2"/>
<name>A0A073K246_9BACI</name>
<dbReference type="STRING" id="574376.BAMA_14570"/>
<keyword evidence="2" id="KW-1185">Reference proteome</keyword>
<dbReference type="EMBL" id="JOTN01000003">
    <property type="protein sequence ID" value="KEK20631.1"/>
    <property type="molecule type" value="Genomic_DNA"/>
</dbReference>
<proteinExistence type="predicted"/>
<keyword evidence="1" id="KW-0969">Cilium</keyword>
<dbReference type="RefSeq" id="WP_034636875.1">
    <property type="nucleotide sequence ID" value="NZ_CBCSJC010000028.1"/>
</dbReference>
<sequence>MNSREYEAFVSSFSEGYELIVSEEEFKNRSEQFNKWLVTLDEQKRLQVVDEVTELITKTAEGIKMKQSVLEEMILVNDSRMKANSHYGKY</sequence>
<accession>A0A073K246</accession>
<keyword evidence="1" id="KW-0282">Flagellum</keyword>
<gene>
    <name evidence="1" type="ORF">BAMA_14570</name>
</gene>
<organism evidence="1 2">
    <name type="scientific">Bacillus manliponensis</name>
    <dbReference type="NCBI Taxonomy" id="574376"/>
    <lineage>
        <taxon>Bacteria</taxon>
        <taxon>Bacillati</taxon>
        <taxon>Bacillota</taxon>
        <taxon>Bacilli</taxon>
        <taxon>Bacillales</taxon>
        <taxon>Bacillaceae</taxon>
        <taxon>Bacillus</taxon>
        <taxon>Bacillus cereus group</taxon>
    </lineage>
</organism>
<dbReference type="Proteomes" id="UP000027822">
    <property type="component" value="Unassembled WGS sequence"/>
</dbReference>
<dbReference type="AlphaFoldDB" id="A0A073K246"/>
<keyword evidence="1" id="KW-0966">Cell projection</keyword>
<dbReference type="eggNOG" id="ENOG5031A2J">
    <property type="taxonomic scope" value="Bacteria"/>
</dbReference>
<comment type="caution">
    <text evidence="1">The sequence shown here is derived from an EMBL/GenBank/DDBJ whole genome shotgun (WGS) entry which is preliminary data.</text>
</comment>
<reference evidence="1 2" key="1">
    <citation type="submission" date="2014-06" db="EMBL/GenBank/DDBJ databases">
        <title>Draft genome sequence of Bacillus manliponensis JCM 15802 (MCCC 1A00708).</title>
        <authorList>
            <person name="Lai Q."/>
            <person name="Liu Y."/>
            <person name="Shao Z."/>
        </authorList>
    </citation>
    <scope>NUCLEOTIDE SEQUENCE [LARGE SCALE GENOMIC DNA]</scope>
    <source>
        <strain evidence="1 2">JCM 15802</strain>
    </source>
</reference>
<evidence type="ECO:0000313" key="2">
    <source>
        <dbReference type="Proteomes" id="UP000027822"/>
    </source>
</evidence>
<evidence type="ECO:0000313" key="1">
    <source>
        <dbReference type="EMBL" id="KEK20631.1"/>
    </source>
</evidence>